<dbReference type="PANTHER" id="PTHR46795:SF1">
    <property type="entry name" value="ABC TRANSPORTER PERMEASE PROTEIN"/>
    <property type="match status" value="1"/>
</dbReference>
<dbReference type="PIRSF" id="PIRSF018968">
    <property type="entry name" value="ABC_permease_BceB"/>
    <property type="match status" value="1"/>
</dbReference>
<evidence type="ECO:0000313" key="9">
    <source>
        <dbReference type="Proteomes" id="UP001238450"/>
    </source>
</evidence>
<gene>
    <name evidence="8" type="ORF">J2Z48_000987</name>
</gene>
<keyword evidence="2 6" id="KW-1003">Cell membrane</keyword>
<accession>A0AAJ1WRP7</accession>
<evidence type="ECO:0000256" key="6">
    <source>
        <dbReference type="PIRNR" id="PIRNR018968"/>
    </source>
</evidence>
<dbReference type="InterPro" id="IPR003838">
    <property type="entry name" value="ABC3_permease_C"/>
</dbReference>
<feature type="transmembrane region" description="Helical" evidence="6">
    <location>
        <begin position="585"/>
        <end position="604"/>
    </location>
</feature>
<dbReference type="InterPro" id="IPR052536">
    <property type="entry name" value="ABC-4_Integral_Memb_Prot"/>
</dbReference>
<feature type="domain" description="ABC3 transporter permease C-terminal" evidence="7">
    <location>
        <begin position="63"/>
        <end position="178"/>
    </location>
</feature>
<feature type="transmembrane region" description="Helical" evidence="6">
    <location>
        <begin position="152"/>
        <end position="175"/>
    </location>
</feature>
<dbReference type="PANTHER" id="PTHR46795">
    <property type="entry name" value="ABC TRANSPORTER PERMEASE-RELATED-RELATED"/>
    <property type="match status" value="1"/>
</dbReference>
<feature type="transmembrane region" description="Helical" evidence="6">
    <location>
        <begin position="226"/>
        <end position="250"/>
    </location>
</feature>
<comment type="caution">
    <text evidence="8">The sequence shown here is derived from an EMBL/GenBank/DDBJ whole genome shotgun (WGS) entry which is preliminary data.</text>
</comment>
<feature type="transmembrane region" description="Helical" evidence="6">
    <location>
        <begin position="529"/>
        <end position="551"/>
    </location>
</feature>
<feature type="transmembrane region" description="Helical" evidence="6">
    <location>
        <begin position="20"/>
        <end position="42"/>
    </location>
</feature>
<proteinExistence type="inferred from homology"/>
<feature type="transmembrane region" description="Helical" evidence="6">
    <location>
        <begin position="103"/>
        <end position="132"/>
    </location>
</feature>
<keyword evidence="6" id="KW-0813">Transport</keyword>
<keyword evidence="3 6" id="KW-0812">Transmembrane</keyword>
<protein>
    <submittedName>
        <fullName evidence="8">ABC transport system permease protein</fullName>
    </submittedName>
</protein>
<dbReference type="RefSeq" id="WP_307251455.1">
    <property type="nucleotide sequence ID" value="NZ_JAUSUV010000004.1"/>
</dbReference>
<comment type="subcellular location">
    <subcellularLocation>
        <location evidence="1 6">Cell membrane</location>
        <topology evidence="1 6">Multi-pass membrane protein</topology>
    </subcellularLocation>
</comment>
<evidence type="ECO:0000256" key="3">
    <source>
        <dbReference type="ARBA" id="ARBA00022692"/>
    </source>
</evidence>
<evidence type="ECO:0000256" key="2">
    <source>
        <dbReference type="ARBA" id="ARBA00022475"/>
    </source>
</evidence>
<dbReference type="GO" id="GO:0055085">
    <property type="term" value="P:transmembrane transport"/>
    <property type="evidence" value="ECO:0007669"/>
    <property type="project" value="UniProtKB-UniRule"/>
</dbReference>
<dbReference type="EMBL" id="JAUSUV010000004">
    <property type="protein sequence ID" value="MDQ0416815.1"/>
    <property type="molecule type" value="Genomic_DNA"/>
</dbReference>
<feature type="transmembrane region" description="Helical" evidence="6">
    <location>
        <begin position="279"/>
        <end position="300"/>
    </location>
</feature>
<dbReference type="AlphaFoldDB" id="A0AAJ1WRP7"/>
<organism evidence="8 9">
    <name type="scientific">Croceifilum oryzae</name>
    <dbReference type="NCBI Taxonomy" id="1553429"/>
    <lineage>
        <taxon>Bacteria</taxon>
        <taxon>Bacillati</taxon>
        <taxon>Bacillota</taxon>
        <taxon>Bacilli</taxon>
        <taxon>Bacillales</taxon>
        <taxon>Thermoactinomycetaceae</taxon>
        <taxon>Croceifilum</taxon>
    </lineage>
</organism>
<evidence type="ECO:0000313" key="8">
    <source>
        <dbReference type="EMBL" id="MDQ0416815.1"/>
    </source>
</evidence>
<name>A0AAJ1WRP7_9BACL</name>
<reference evidence="8 9" key="1">
    <citation type="submission" date="2023-07" db="EMBL/GenBank/DDBJ databases">
        <title>Genomic Encyclopedia of Type Strains, Phase IV (KMG-IV): sequencing the most valuable type-strain genomes for metagenomic binning, comparative biology and taxonomic classification.</title>
        <authorList>
            <person name="Goeker M."/>
        </authorList>
    </citation>
    <scope>NUCLEOTIDE SEQUENCE [LARGE SCALE GENOMIC DNA]</scope>
    <source>
        <strain evidence="8 9">DSM 46876</strain>
    </source>
</reference>
<dbReference type="Pfam" id="PF02687">
    <property type="entry name" value="FtsX"/>
    <property type="match status" value="1"/>
</dbReference>
<dbReference type="Proteomes" id="UP001238450">
    <property type="component" value="Unassembled WGS sequence"/>
</dbReference>
<evidence type="ECO:0000256" key="5">
    <source>
        <dbReference type="ARBA" id="ARBA00023136"/>
    </source>
</evidence>
<feature type="transmembrane region" description="Helical" evidence="6">
    <location>
        <begin position="616"/>
        <end position="642"/>
    </location>
</feature>
<keyword evidence="9" id="KW-1185">Reference proteome</keyword>
<feature type="transmembrane region" description="Helical" evidence="6">
    <location>
        <begin position="196"/>
        <end position="214"/>
    </location>
</feature>
<keyword evidence="4 6" id="KW-1133">Transmembrane helix</keyword>
<sequence>MNFRQFAFNNVKRNLRAYSAYFLSSAFAVMIFFTYAMFIFHPELEKLIPGPTTKDTMKVAEYMIFIVAFLFVLYSISAFLKARKKEFGILTIHGAKGSQINTLIILENMIIGVAAILTGMGSGALLAKGFFILAASMLEMKEQLPLYPPWEAIGLTSAAFLGLFIFISLLTPFMMRKKRVLELLLGSNQHKSEPTTSIFLSLLSIFCFICVIWFMKQDVNRLNMIIIMLLGLIGTYFFFSQLSVFLVRLLKKNRRFFWRKINLIWLSEMAYKMKDNARMFFMVTILITMACSFSGIVLAFQQQSAEKFTENPFAFTYNPSEKAGDKWKAEVGKVDQELDQVGVKFEKIMINKIYFKFKETETSIMKESDYNQLMRVHKLEKIKNLKDNEAIMVTSPDNQIDERIKEEIESQRKLKQLTLKEKNHLLTVEQKENMLFDAGMLVVSDATYQQLKQVALQADSKKQDLEISSINYFVPDWPSDRLPTASSLEVKVGSKLDKAINSENESGESIGFLQSRGSEYFGSKQATQVYMFIGIFIAAVFTVSIASFLYFKFYTDLNQDQRIYNRLSKIGLTAKEMNRSSTIQMASLFFIPLIVAGLQSLISLSMLNHSLGFNTLYTPVLTAIGAFVALQFIQFLIVRYLYLRQLKRVMV</sequence>
<evidence type="ECO:0000256" key="1">
    <source>
        <dbReference type="ARBA" id="ARBA00004651"/>
    </source>
</evidence>
<evidence type="ECO:0000256" key="4">
    <source>
        <dbReference type="ARBA" id="ARBA00022989"/>
    </source>
</evidence>
<comment type="similarity">
    <text evidence="6">Belongs to the ABC-4 integral membrane protein family.</text>
</comment>
<keyword evidence="5 6" id="KW-0472">Membrane</keyword>
<dbReference type="InterPro" id="IPR027022">
    <property type="entry name" value="ABC_permease_BceB-typ"/>
</dbReference>
<dbReference type="GO" id="GO:0005886">
    <property type="term" value="C:plasma membrane"/>
    <property type="evidence" value="ECO:0007669"/>
    <property type="project" value="UniProtKB-SubCell"/>
</dbReference>
<evidence type="ECO:0000259" key="7">
    <source>
        <dbReference type="Pfam" id="PF02687"/>
    </source>
</evidence>
<feature type="transmembrane region" description="Helical" evidence="6">
    <location>
        <begin position="62"/>
        <end position="82"/>
    </location>
</feature>